<protein>
    <submittedName>
        <fullName evidence="1">Uncharacterized protein</fullName>
    </submittedName>
</protein>
<comment type="caution">
    <text evidence="1">The sequence shown here is derived from an EMBL/GenBank/DDBJ whole genome shotgun (WGS) entry which is preliminary data.</text>
</comment>
<dbReference type="InterPro" id="IPR043740">
    <property type="entry name" value="DUF5685"/>
</dbReference>
<evidence type="ECO:0000313" key="1">
    <source>
        <dbReference type="EMBL" id="OOM07261.1"/>
    </source>
</evidence>
<organism evidence="1 2">
    <name type="scientific">Clostridium saccharobutylicum</name>
    <dbReference type="NCBI Taxonomy" id="169679"/>
    <lineage>
        <taxon>Bacteria</taxon>
        <taxon>Bacillati</taxon>
        <taxon>Bacillota</taxon>
        <taxon>Clostridia</taxon>
        <taxon>Eubacteriales</taxon>
        <taxon>Clostridiaceae</taxon>
        <taxon>Clostridium</taxon>
    </lineage>
</organism>
<evidence type="ECO:0000313" key="2">
    <source>
        <dbReference type="Proteomes" id="UP000191154"/>
    </source>
</evidence>
<proteinExistence type="predicted"/>
<dbReference type="Pfam" id="PF18937">
    <property type="entry name" value="DUF5685"/>
    <property type="match status" value="1"/>
</dbReference>
<reference evidence="1 2" key="1">
    <citation type="submission" date="2016-05" db="EMBL/GenBank/DDBJ databases">
        <title>Microbial solvent formation.</title>
        <authorList>
            <person name="Poehlein A."/>
            <person name="Montoya Solano J.D."/>
            <person name="Flitsch S."/>
            <person name="Krabben P."/>
            <person name="Duerre P."/>
            <person name="Daniel R."/>
        </authorList>
    </citation>
    <scope>NUCLEOTIDE SEQUENCE [LARGE SCALE GENOMIC DNA]</scope>
    <source>
        <strain evidence="1 2">L1-8</strain>
    </source>
</reference>
<dbReference type="AlphaFoldDB" id="A0A1S8MSV5"/>
<accession>A0A1S8MSV5</accession>
<dbReference type="Proteomes" id="UP000191154">
    <property type="component" value="Unassembled WGS sequence"/>
</dbReference>
<dbReference type="EMBL" id="LZYZ01000008">
    <property type="protein sequence ID" value="OOM07261.1"/>
    <property type="molecule type" value="Genomic_DNA"/>
</dbReference>
<sequence>MFGYVTPLKGEMKVKDFARFKCYYCGLCCHIKKEFGNIPRVSLNYDMTFLGLLLDALNPDELEVTSHRCIIHPTEKKTIIYNNRALSYAASINISLFYYKLVDDVNDDKDFKSKLGIIFLSPYKKKFSKSILNINTSIKHYLNELYILENNKSFNSIDEICDPFSKLVGTIFKDYPYELNDDSDNLRDTLYSLGYSLGKWIYLIDALDDLKSDMEKEKFNPINFLYNKKNLPYDKFVKYIKPKLEFTILNCGYNCKENLKKLDLKKNKDILYNIIELGLMDKYVKIIDSTKNTNET</sequence>
<dbReference type="STRING" id="169679.CSACC_30470"/>
<gene>
    <name evidence="1" type="ORF">CLOSAC_37900</name>
</gene>
<name>A0A1S8MSV5_CLOSA</name>
<dbReference type="RefSeq" id="WP_077866818.1">
    <property type="nucleotide sequence ID" value="NZ_LZYZ01000008.1"/>
</dbReference>